<sequence>MMRVTLWMMVRRSVRAAMYGVGRSFVALGAVWIEPAMPHDAPPGPGGPPDEPGGPPTGHPERLCPEIPLSPVELALSRQLGTVRRVGL</sequence>
<feature type="compositionally biased region" description="Pro residues" evidence="1">
    <location>
        <begin position="40"/>
        <end position="58"/>
    </location>
</feature>
<dbReference type="RefSeq" id="WP_037963436.1">
    <property type="nucleotide sequence ID" value="NZ_JBEZAH010000002.1"/>
</dbReference>
<evidence type="ECO:0000313" key="3">
    <source>
        <dbReference type="Proteomes" id="UP000037020"/>
    </source>
</evidence>
<gene>
    <name evidence="2" type="ORF">ADK38_03530</name>
</gene>
<reference evidence="2 3" key="1">
    <citation type="submission" date="2015-07" db="EMBL/GenBank/DDBJ databases">
        <authorList>
            <person name="Ju K.-S."/>
            <person name="Doroghazi J.R."/>
            <person name="Metcalf W.W."/>
        </authorList>
    </citation>
    <scope>NUCLEOTIDE SEQUENCE [LARGE SCALE GENOMIC DNA]</scope>
    <source>
        <strain evidence="2 3">NRRL B-3589</strain>
    </source>
</reference>
<feature type="region of interest" description="Disordered" evidence="1">
    <location>
        <begin position="37"/>
        <end position="63"/>
    </location>
</feature>
<dbReference type="InterPro" id="IPR045701">
    <property type="entry name" value="DUF6059"/>
</dbReference>
<dbReference type="Pfam" id="PF19534">
    <property type="entry name" value="DUF6059"/>
    <property type="match status" value="1"/>
</dbReference>
<organism evidence="2 3">
    <name type="scientific">Streptomyces varsoviensis</name>
    <dbReference type="NCBI Taxonomy" id="67373"/>
    <lineage>
        <taxon>Bacteria</taxon>
        <taxon>Bacillati</taxon>
        <taxon>Actinomycetota</taxon>
        <taxon>Actinomycetes</taxon>
        <taxon>Kitasatosporales</taxon>
        <taxon>Streptomycetaceae</taxon>
        <taxon>Streptomyces</taxon>
    </lineage>
</organism>
<evidence type="ECO:0008006" key="4">
    <source>
        <dbReference type="Google" id="ProtNLM"/>
    </source>
</evidence>
<dbReference type="EMBL" id="LGUT01000288">
    <property type="protein sequence ID" value="KOG91378.1"/>
    <property type="molecule type" value="Genomic_DNA"/>
</dbReference>
<evidence type="ECO:0000313" key="2">
    <source>
        <dbReference type="EMBL" id="KOG91378.1"/>
    </source>
</evidence>
<proteinExistence type="predicted"/>
<comment type="caution">
    <text evidence="2">The sequence shown here is derived from an EMBL/GenBank/DDBJ whole genome shotgun (WGS) entry which is preliminary data.</text>
</comment>
<accession>A0ABR5JDJ0</accession>
<dbReference type="Proteomes" id="UP000037020">
    <property type="component" value="Unassembled WGS sequence"/>
</dbReference>
<protein>
    <recommendedName>
        <fullName evidence="4">Secreted protein</fullName>
    </recommendedName>
</protein>
<name>A0ABR5JDJ0_9ACTN</name>
<evidence type="ECO:0000256" key="1">
    <source>
        <dbReference type="SAM" id="MobiDB-lite"/>
    </source>
</evidence>
<keyword evidence="3" id="KW-1185">Reference proteome</keyword>